<dbReference type="Proteomes" id="UP001151760">
    <property type="component" value="Unassembled WGS sequence"/>
</dbReference>
<keyword evidence="3" id="KW-1185">Reference proteome</keyword>
<comment type="caution">
    <text evidence="2">The sequence shown here is derived from an EMBL/GenBank/DDBJ whole genome shotgun (WGS) entry which is preliminary data.</text>
</comment>
<reference evidence="2" key="2">
    <citation type="submission" date="2022-01" db="EMBL/GenBank/DDBJ databases">
        <authorList>
            <person name="Yamashiro T."/>
            <person name="Shiraishi A."/>
            <person name="Satake H."/>
            <person name="Nakayama K."/>
        </authorList>
    </citation>
    <scope>NUCLEOTIDE SEQUENCE</scope>
</reference>
<name>A0ABQ5A921_9ASTR</name>
<sequence>MSKRTIELESDYGRSICRSCGEVSGGGCGVLRDDEKVRSREQKDKDRVRKTEHRDGTPLKVVECNQPPVSQRF</sequence>
<accession>A0ABQ5A921</accession>
<evidence type="ECO:0000256" key="1">
    <source>
        <dbReference type="SAM" id="MobiDB-lite"/>
    </source>
</evidence>
<feature type="region of interest" description="Disordered" evidence="1">
    <location>
        <begin position="34"/>
        <end position="73"/>
    </location>
</feature>
<protein>
    <submittedName>
        <fullName evidence="2">Uncharacterized protein</fullName>
    </submittedName>
</protein>
<proteinExistence type="predicted"/>
<evidence type="ECO:0000313" key="2">
    <source>
        <dbReference type="EMBL" id="GJS99149.1"/>
    </source>
</evidence>
<evidence type="ECO:0000313" key="3">
    <source>
        <dbReference type="Proteomes" id="UP001151760"/>
    </source>
</evidence>
<organism evidence="2 3">
    <name type="scientific">Tanacetum coccineum</name>
    <dbReference type="NCBI Taxonomy" id="301880"/>
    <lineage>
        <taxon>Eukaryota</taxon>
        <taxon>Viridiplantae</taxon>
        <taxon>Streptophyta</taxon>
        <taxon>Embryophyta</taxon>
        <taxon>Tracheophyta</taxon>
        <taxon>Spermatophyta</taxon>
        <taxon>Magnoliopsida</taxon>
        <taxon>eudicotyledons</taxon>
        <taxon>Gunneridae</taxon>
        <taxon>Pentapetalae</taxon>
        <taxon>asterids</taxon>
        <taxon>campanulids</taxon>
        <taxon>Asterales</taxon>
        <taxon>Asteraceae</taxon>
        <taxon>Asteroideae</taxon>
        <taxon>Anthemideae</taxon>
        <taxon>Anthemidinae</taxon>
        <taxon>Tanacetum</taxon>
    </lineage>
</organism>
<dbReference type="EMBL" id="BQNB010012097">
    <property type="protein sequence ID" value="GJS99149.1"/>
    <property type="molecule type" value="Genomic_DNA"/>
</dbReference>
<feature type="compositionally biased region" description="Basic and acidic residues" evidence="1">
    <location>
        <begin position="34"/>
        <end position="57"/>
    </location>
</feature>
<gene>
    <name evidence="2" type="ORF">Tco_0820319</name>
</gene>
<reference evidence="2" key="1">
    <citation type="journal article" date="2022" name="Int. J. Mol. Sci.">
        <title>Draft Genome of Tanacetum Coccineum: Genomic Comparison of Closely Related Tanacetum-Family Plants.</title>
        <authorList>
            <person name="Yamashiro T."/>
            <person name="Shiraishi A."/>
            <person name="Nakayama K."/>
            <person name="Satake H."/>
        </authorList>
    </citation>
    <scope>NUCLEOTIDE SEQUENCE</scope>
</reference>